<accession>A0ACB5TLZ3</accession>
<comment type="caution">
    <text evidence="1">The sequence shown here is derived from an EMBL/GenBank/DDBJ whole genome shotgun (WGS) entry which is preliminary data.</text>
</comment>
<dbReference type="EMBL" id="BSXS01008012">
    <property type="protein sequence ID" value="GME91134.1"/>
    <property type="molecule type" value="Genomic_DNA"/>
</dbReference>
<gene>
    <name evidence="1" type="ORF">Amon02_000884400</name>
</gene>
<evidence type="ECO:0000313" key="1">
    <source>
        <dbReference type="EMBL" id="GME91134.1"/>
    </source>
</evidence>
<protein>
    <submittedName>
        <fullName evidence="1">Unnamed protein product</fullName>
    </submittedName>
</protein>
<organism evidence="1 2">
    <name type="scientific">Ambrosiozyma monospora</name>
    <name type="common">Yeast</name>
    <name type="synonym">Endomycopsis monosporus</name>
    <dbReference type="NCBI Taxonomy" id="43982"/>
    <lineage>
        <taxon>Eukaryota</taxon>
        <taxon>Fungi</taxon>
        <taxon>Dikarya</taxon>
        <taxon>Ascomycota</taxon>
        <taxon>Saccharomycotina</taxon>
        <taxon>Pichiomycetes</taxon>
        <taxon>Pichiales</taxon>
        <taxon>Pichiaceae</taxon>
        <taxon>Ambrosiozyma</taxon>
    </lineage>
</organism>
<evidence type="ECO:0000313" key="2">
    <source>
        <dbReference type="Proteomes" id="UP001165064"/>
    </source>
</evidence>
<dbReference type="Proteomes" id="UP001165064">
    <property type="component" value="Unassembled WGS sequence"/>
</dbReference>
<sequence length="109" mass="12608">MSGRFVRASKYRHVYGQHFKKELCYENLKPTLSAFDANIIKANGKFLSLNANEVTPVVPFWTLTSTHLMTTSWFLQEKMERSCYGKFHTATVMLTMILKILLMSNQLVL</sequence>
<name>A0ACB5TLZ3_AMBMO</name>
<reference evidence="1" key="1">
    <citation type="submission" date="2023-04" db="EMBL/GenBank/DDBJ databases">
        <title>Ambrosiozyma monospora NBRC 10751.</title>
        <authorList>
            <person name="Ichikawa N."/>
            <person name="Sato H."/>
            <person name="Tonouchi N."/>
        </authorList>
    </citation>
    <scope>NUCLEOTIDE SEQUENCE</scope>
    <source>
        <strain evidence="1">NBRC 10751</strain>
    </source>
</reference>
<keyword evidence="2" id="KW-1185">Reference proteome</keyword>
<proteinExistence type="predicted"/>